<keyword evidence="6" id="KW-0732">Signal</keyword>
<organism evidence="9">
    <name type="scientific">Perkinsus marinus (strain ATCC 50983 / TXsc)</name>
    <dbReference type="NCBI Taxonomy" id="423536"/>
    <lineage>
        <taxon>Eukaryota</taxon>
        <taxon>Sar</taxon>
        <taxon>Alveolata</taxon>
        <taxon>Perkinsozoa</taxon>
        <taxon>Perkinsea</taxon>
        <taxon>Perkinsida</taxon>
        <taxon>Perkinsidae</taxon>
        <taxon>Perkinsus</taxon>
    </lineage>
</organism>
<dbReference type="Gene3D" id="1.10.1300.10">
    <property type="entry name" value="3'5'-cyclic nucleotide phosphodiesterase, catalytic domain"/>
    <property type="match status" value="1"/>
</dbReference>
<accession>C5LYC6</accession>
<dbReference type="Pfam" id="PF00233">
    <property type="entry name" value="PDEase_I"/>
    <property type="match status" value="1"/>
</dbReference>
<dbReference type="InterPro" id="IPR036971">
    <property type="entry name" value="PDEase_catalytic_dom_sf"/>
</dbReference>
<dbReference type="AlphaFoldDB" id="C5LYC6"/>
<dbReference type="GO" id="GO:0004114">
    <property type="term" value="F:3',5'-cyclic-nucleotide phosphodiesterase activity"/>
    <property type="evidence" value="ECO:0007669"/>
    <property type="project" value="InterPro"/>
</dbReference>
<dbReference type="PROSITE" id="PS51845">
    <property type="entry name" value="PDEASE_I_2"/>
    <property type="match status" value="1"/>
</dbReference>
<dbReference type="GO" id="GO:0046872">
    <property type="term" value="F:metal ion binding"/>
    <property type="evidence" value="ECO:0007669"/>
    <property type="project" value="UniProtKB-KW"/>
</dbReference>
<feature type="signal peptide" evidence="6">
    <location>
        <begin position="1"/>
        <end position="16"/>
    </location>
</feature>
<feature type="binding site" evidence="4">
    <location>
        <position position="268"/>
    </location>
    <ligand>
        <name>Zn(2+)</name>
        <dbReference type="ChEBI" id="CHEBI:29105"/>
        <label>2</label>
    </ligand>
</feature>
<sequence length="460" mass="51771">MLIVLVAMVTAGGVTLERSRRSQFIATNVSVRKTKILQQAIRTLKEGDDADHTNGYGPITNFEKAVTDVGFALNILEMMSGCVQQSEGIATVAGDERESSEDRISTELYPHTDDNRDRILEATTLIKESVRTLSRAAAARDRLVTMSPDTTRLEHITPRAFDMLQEAGHDFNLNVLELQEVHLCHIPVLPLIASRVTLVMPLESMRINKGTLNKFLNRISALYTDVEYHNQSHAAQVTSHGEYLFRATGIPVSALDHTAYLVACICHDVGHSGKNNAFYIETRDCLALRYNDKSVLEQFHAATTFEMMEDFPECNILEDLTSEGSKRFRFLVIELILATDMAKHFAIMADLRIVLQSPQFRTAINESKNDDDRQLIFKACIKAADIGHTCLPWDQHYELSLRLAEEFFKQGDLEKQLHGSTHRKRVYDELLSWSYVDSTVRTLTMSCVVVGGGGLQKMYP</sequence>
<dbReference type="PROSITE" id="PS00126">
    <property type="entry name" value="PDEASE_I_1"/>
    <property type="match status" value="1"/>
</dbReference>
<keyword evidence="9" id="KW-1185">Reference proteome</keyword>
<reference evidence="8 9" key="1">
    <citation type="submission" date="2008-07" db="EMBL/GenBank/DDBJ databases">
        <authorList>
            <person name="El-Sayed N."/>
            <person name="Caler E."/>
            <person name="Inman J."/>
            <person name="Amedeo P."/>
            <person name="Hass B."/>
            <person name="Wortman J."/>
        </authorList>
    </citation>
    <scope>NUCLEOTIDE SEQUENCE [LARGE SCALE GENOMIC DNA]</scope>
    <source>
        <strain evidence="9">ATCC 50983 / TXsc</strain>
    </source>
</reference>
<dbReference type="OrthoDB" id="342865at2759"/>
<evidence type="ECO:0000256" key="2">
    <source>
        <dbReference type="ARBA" id="ARBA00022801"/>
    </source>
</evidence>
<name>C5LYC6_PERM5</name>
<feature type="binding site" evidence="4">
    <location>
        <position position="385"/>
    </location>
    <ligand>
        <name>Zn(2+)</name>
        <dbReference type="ChEBI" id="CHEBI:29105"/>
        <label>1</label>
    </ligand>
</feature>
<dbReference type="PANTHER" id="PTHR11347">
    <property type="entry name" value="CYCLIC NUCLEOTIDE PHOSPHODIESTERASE"/>
    <property type="match status" value="1"/>
</dbReference>
<comment type="similarity">
    <text evidence="5">Belongs to the cyclic nucleotide phosphodiesterase family.</text>
</comment>
<dbReference type="InterPro" id="IPR002073">
    <property type="entry name" value="PDEase_catalytic_dom"/>
</dbReference>
<feature type="domain" description="PDEase" evidence="7">
    <location>
        <begin position="131"/>
        <end position="419"/>
    </location>
</feature>
<dbReference type="InterPro" id="IPR023088">
    <property type="entry name" value="PDEase"/>
</dbReference>
<dbReference type="SUPFAM" id="SSF109604">
    <property type="entry name" value="HD-domain/PDEase-like"/>
    <property type="match status" value="1"/>
</dbReference>
<feature type="binding site" evidence="4">
    <location>
        <position position="233"/>
    </location>
    <ligand>
        <name>Zn(2+)</name>
        <dbReference type="ChEBI" id="CHEBI:29105"/>
        <label>1</label>
    </ligand>
</feature>
<feature type="binding site" evidence="4">
    <location>
        <position position="267"/>
    </location>
    <ligand>
        <name>Zn(2+)</name>
        <dbReference type="ChEBI" id="CHEBI:29105"/>
        <label>1</label>
    </ligand>
</feature>
<evidence type="ECO:0000256" key="4">
    <source>
        <dbReference type="PIRSR" id="PIRSR623088-3"/>
    </source>
</evidence>
<proteinExistence type="inferred from homology"/>
<dbReference type="PRINTS" id="PR00387">
    <property type="entry name" value="PDIESTERASE1"/>
</dbReference>
<feature type="chain" id="PRO_5002953207" description="Phosphodiesterase" evidence="6">
    <location>
        <begin position="17"/>
        <end position="460"/>
    </location>
</feature>
<evidence type="ECO:0000256" key="5">
    <source>
        <dbReference type="RuleBase" id="RU363067"/>
    </source>
</evidence>
<dbReference type="EC" id="3.1.4.-" evidence="5"/>
<evidence type="ECO:0000256" key="3">
    <source>
        <dbReference type="PIRSR" id="PIRSR623088-1"/>
    </source>
</evidence>
<evidence type="ECO:0000259" key="7">
    <source>
        <dbReference type="PROSITE" id="PS51845"/>
    </source>
</evidence>
<evidence type="ECO:0000256" key="6">
    <source>
        <dbReference type="SAM" id="SignalP"/>
    </source>
</evidence>
<protein>
    <recommendedName>
        <fullName evidence="5">Phosphodiesterase</fullName>
        <ecNumber evidence="5">3.1.4.-</ecNumber>
    </recommendedName>
</protein>
<dbReference type="CDD" id="cd00077">
    <property type="entry name" value="HDc"/>
    <property type="match status" value="1"/>
</dbReference>
<evidence type="ECO:0000256" key="1">
    <source>
        <dbReference type="ARBA" id="ARBA00022723"/>
    </source>
</evidence>
<feature type="binding site" evidence="4">
    <location>
        <position position="268"/>
    </location>
    <ligand>
        <name>Zn(2+)</name>
        <dbReference type="ChEBI" id="CHEBI:29105"/>
        <label>1</label>
    </ligand>
</feature>
<dbReference type="GeneID" id="9040606"/>
<dbReference type="InterPro" id="IPR003607">
    <property type="entry name" value="HD/PDEase_dom"/>
</dbReference>
<dbReference type="Proteomes" id="UP000007800">
    <property type="component" value="Unassembled WGS sequence"/>
</dbReference>
<dbReference type="InParanoid" id="C5LYC6"/>
<evidence type="ECO:0000313" key="9">
    <source>
        <dbReference type="Proteomes" id="UP000007800"/>
    </source>
</evidence>
<dbReference type="EMBL" id="GG686808">
    <property type="protein sequence ID" value="EEQ98164.1"/>
    <property type="molecule type" value="Genomic_DNA"/>
</dbReference>
<dbReference type="InterPro" id="IPR023174">
    <property type="entry name" value="PDEase_CS"/>
</dbReference>
<evidence type="ECO:0000313" key="8">
    <source>
        <dbReference type="EMBL" id="EEQ98164.1"/>
    </source>
</evidence>
<feature type="active site" description="Proton donor" evidence="3">
    <location>
        <position position="229"/>
    </location>
</feature>
<keyword evidence="2 5" id="KW-0378">Hydrolase</keyword>
<keyword evidence="1 4" id="KW-0479">Metal-binding</keyword>
<dbReference type="GO" id="GO:0007165">
    <property type="term" value="P:signal transduction"/>
    <property type="evidence" value="ECO:0007669"/>
    <property type="project" value="InterPro"/>
</dbReference>
<comment type="cofactor">
    <cofactor evidence="5">
        <name>a divalent metal cation</name>
        <dbReference type="ChEBI" id="CHEBI:60240"/>
    </cofactor>
    <text evidence="5">Binds 2 divalent metal cations per subunit. Site 1 may preferentially bind zinc ions, while site 2 has a preference for magnesium and/or manganese ions.</text>
</comment>
<dbReference type="RefSeq" id="XP_002765447.1">
    <property type="nucleotide sequence ID" value="XM_002765401.1"/>
</dbReference>
<gene>
    <name evidence="8" type="ORF">Pmar_PMAR001979</name>
</gene>